<keyword evidence="1 4" id="KW-0349">Heme</keyword>
<protein>
    <recommendedName>
        <fullName evidence="5">Cytochrome c domain-containing protein</fullName>
    </recommendedName>
</protein>
<dbReference type="EMBL" id="CP011308">
    <property type="protein sequence ID" value="AKF26028.1"/>
    <property type="molecule type" value="Genomic_DNA"/>
</dbReference>
<accession>A0A7U4M364</accession>
<dbReference type="Proteomes" id="UP000034444">
    <property type="component" value="Chromosome"/>
</dbReference>
<dbReference type="GO" id="GO:0020037">
    <property type="term" value="F:heme binding"/>
    <property type="evidence" value="ECO:0007669"/>
    <property type="project" value="InterPro"/>
</dbReference>
<dbReference type="KEGG" id="slh:YH65_08625"/>
<keyword evidence="3 4" id="KW-0408">Iron</keyword>
<keyword evidence="2 4" id="KW-0479">Metal-binding</keyword>
<dbReference type="GO" id="GO:0009055">
    <property type="term" value="F:electron transfer activity"/>
    <property type="evidence" value="ECO:0007669"/>
    <property type="project" value="InterPro"/>
</dbReference>
<evidence type="ECO:0000313" key="9">
    <source>
        <dbReference type="Proteomes" id="UP000034444"/>
    </source>
</evidence>
<dbReference type="Gene3D" id="3.40.30.10">
    <property type="entry name" value="Glutaredoxin"/>
    <property type="match status" value="1"/>
</dbReference>
<evidence type="ECO:0000256" key="2">
    <source>
        <dbReference type="ARBA" id="ARBA00022723"/>
    </source>
</evidence>
<organism evidence="7 9">
    <name type="scientific">Sulfurovum lithotrophicum</name>
    <dbReference type="NCBI Taxonomy" id="206403"/>
    <lineage>
        <taxon>Bacteria</taxon>
        <taxon>Pseudomonadati</taxon>
        <taxon>Campylobacterota</taxon>
        <taxon>Epsilonproteobacteria</taxon>
        <taxon>Campylobacterales</taxon>
        <taxon>Sulfurovaceae</taxon>
        <taxon>Sulfurovum</taxon>
    </lineage>
</organism>
<name>A0A7U4M364_9BACT</name>
<dbReference type="EMBL" id="CP011308">
    <property type="protein sequence ID" value="AKF26026.1"/>
    <property type="molecule type" value="Genomic_DNA"/>
</dbReference>
<dbReference type="KEGG" id="slh:YH65_08655"/>
<dbReference type="InterPro" id="IPR009056">
    <property type="entry name" value="Cyt_c-like_dom"/>
</dbReference>
<evidence type="ECO:0000313" key="8">
    <source>
        <dbReference type="EMBL" id="AKF26030.1"/>
    </source>
</evidence>
<evidence type="ECO:0000313" key="6">
    <source>
        <dbReference type="EMBL" id="AKF26026.1"/>
    </source>
</evidence>
<reference evidence="9" key="2">
    <citation type="journal article" date="2017" name="Stand. Genomic Sci.">
        <title>Complete genome sequence of the sulfur-oxidizing chemolithoautotrophic Sulfurovum lithotrophicum 42BKTT.</title>
        <authorList>
            <person name="Jeon W."/>
            <person name="Priscilla L."/>
            <person name="Park G."/>
            <person name="Lee H."/>
            <person name="Lee N."/>
            <person name="Lee D."/>
            <person name="Kwon H."/>
            <person name="Ahn I."/>
            <person name="Lee C."/>
            <person name="Lee H."/>
            <person name="Ahn J."/>
        </authorList>
    </citation>
    <scope>NUCLEOTIDE SEQUENCE [LARGE SCALE GENOMIC DNA]</scope>
    <source>
        <strain evidence="9">ATCC BAA-797 / 42BKT</strain>
    </source>
</reference>
<evidence type="ECO:0000259" key="5">
    <source>
        <dbReference type="PROSITE" id="PS51007"/>
    </source>
</evidence>
<proteinExistence type="predicted"/>
<dbReference type="Gene3D" id="1.10.760.10">
    <property type="entry name" value="Cytochrome c-like domain"/>
    <property type="match status" value="1"/>
</dbReference>
<feature type="domain" description="Cytochrome c" evidence="5">
    <location>
        <begin position="7"/>
        <end position="129"/>
    </location>
</feature>
<gene>
    <name evidence="6" type="ORF">YH65_08625</name>
    <name evidence="7" type="ORF">YH65_08655</name>
    <name evidence="8" type="ORF">YH65_08685</name>
</gene>
<dbReference type="SUPFAM" id="SSF52833">
    <property type="entry name" value="Thioredoxin-like"/>
    <property type="match status" value="1"/>
</dbReference>
<evidence type="ECO:0000256" key="4">
    <source>
        <dbReference type="PROSITE-ProRule" id="PRU00433"/>
    </source>
</evidence>
<dbReference type="InterPro" id="IPR036249">
    <property type="entry name" value="Thioredoxin-like_sf"/>
</dbReference>
<keyword evidence="9" id="KW-1185">Reference proteome</keyword>
<dbReference type="SUPFAM" id="SSF46626">
    <property type="entry name" value="Cytochrome c"/>
    <property type="match status" value="1"/>
</dbReference>
<dbReference type="GO" id="GO:0046872">
    <property type="term" value="F:metal ion binding"/>
    <property type="evidence" value="ECO:0007669"/>
    <property type="project" value="UniProtKB-KW"/>
</dbReference>
<dbReference type="AlphaFoldDB" id="A0A7U4M364"/>
<evidence type="ECO:0000256" key="1">
    <source>
        <dbReference type="ARBA" id="ARBA00022617"/>
    </source>
</evidence>
<dbReference type="KEGG" id="slh:YH65_08685"/>
<sequence length="255" mass="29150">MACVASLYADRGESVYRTICSKCHQLHIAEEKLAENFFEANNTLLKLKAPTISQISRSMKEKIGDPRSDEEIQRLEVSSFIADYIIYPDKSKSVLNPKIGKCFKTMPSLKGKLTTEDIEAISNFVYDYDKKIHKKAKEEDGFFGTILKRAKGEHKTILIKATAPHCRYCKKMEKRVFSDAEVIDLLKKSFIVLHVDVSKQPLPLGLSVSMTPTFFFVFADQQSESVKTKRIPGSWSKEDFLEILKEAEKIKRKKQ</sequence>
<dbReference type="InterPro" id="IPR036909">
    <property type="entry name" value="Cyt_c-like_dom_sf"/>
</dbReference>
<reference evidence="7 9" key="1">
    <citation type="submission" date="2015-04" db="EMBL/GenBank/DDBJ databases">
        <title>Complete genome sequence of Sulfurovum lithotrophicum ATCC BAA-797T.</title>
        <authorList>
            <person name="Ahn J."/>
            <person name="Park G."/>
            <person name="Jeon W."/>
            <person name="Jang Y."/>
            <person name="Jang M."/>
            <person name="Lee H."/>
            <person name="Lee H."/>
        </authorList>
    </citation>
    <scope>NUCLEOTIDE SEQUENCE [LARGE SCALE GENOMIC DNA]</scope>
    <source>
        <strain evidence="7">ATCC BAA-797</strain>
        <strain evidence="9">ATCC BAA-797 / 42BKT</strain>
    </source>
</reference>
<dbReference type="PROSITE" id="PS51007">
    <property type="entry name" value="CYTC"/>
    <property type="match status" value="1"/>
</dbReference>
<dbReference type="EMBL" id="CP011308">
    <property type="protein sequence ID" value="AKF26030.1"/>
    <property type="molecule type" value="Genomic_DNA"/>
</dbReference>
<evidence type="ECO:0000313" key="7">
    <source>
        <dbReference type="EMBL" id="AKF26028.1"/>
    </source>
</evidence>
<evidence type="ECO:0000256" key="3">
    <source>
        <dbReference type="ARBA" id="ARBA00023004"/>
    </source>
</evidence>
<dbReference type="Pfam" id="PF13098">
    <property type="entry name" value="Thioredoxin_2"/>
    <property type="match status" value="1"/>
</dbReference>
<dbReference type="InterPro" id="IPR012336">
    <property type="entry name" value="Thioredoxin-like_fold"/>
</dbReference>